<evidence type="ECO:0000313" key="1">
    <source>
        <dbReference type="EMBL" id="OGZ02215.1"/>
    </source>
</evidence>
<proteinExistence type="predicted"/>
<sequence>MKLGTVAGFSVVYEKARQLKTNFPVKYYHGNNNLRSEGDYLFHCKASSSIFDCQNIEDSKYLYIGNRVKDSYDGYAIVDNIELNLEVISHNSSFSKFCLSYWHGTDGTYGDTCESCNNVFGCIGLRNKQYCILNKQYAKEEYEALVPKIIEHMKSMPYMDRNGKQYGFGEFYPSEISPFAYNETVAQEFFPLTKSEIQKNFSWFEPENKNYKATLTSFNLPQDIKDAKDDLTKEVVECEHNGKCGDQCTSAFRLLSSELDFYRKANLPLPRLCSNCRHFGRMRSKNPLKLWHGKCQCAGEKSANGVYANTGTHSSHAKGESCPSEFETSYSPERPEIVYCEQCYNAEVV</sequence>
<protein>
    <submittedName>
        <fullName evidence="1">Uncharacterized protein</fullName>
    </submittedName>
</protein>
<name>A0A1G2CLE4_9BACT</name>
<accession>A0A1G2CLE4</accession>
<dbReference type="Proteomes" id="UP000178348">
    <property type="component" value="Unassembled WGS sequence"/>
</dbReference>
<reference evidence="1 2" key="1">
    <citation type="journal article" date="2016" name="Nat. Commun.">
        <title>Thousands of microbial genomes shed light on interconnected biogeochemical processes in an aquifer system.</title>
        <authorList>
            <person name="Anantharaman K."/>
            <person name="Brown C.T."/>
            <person name="Hug L.A."/>
            <person name="Sharon I."/>
            <person name="Castelle C.J."/>
            <person name="Probst A.J."/>
            <person name="Thomas B.C."/>
            <person name="Singh A."/>
            <person name="Wilkins M.J."/>
            <person name="Karaoz U."/>
            <person name="Brodie E.L."/>
            <person name="Williams K.H."/>
            <person name="Hubbard S.S."/>
            <person name="Banfield J.F."/>
        </authorList>
    </citation>
    <scope>NUCLEOTIDE SEQUENCE [LARGE SCALE GENOMIC DNA]</scope>
</reference>
<evidence type="ECO:0000313" key="2">
    <source>
        <dbReference type="Proteomes" id="UP000178348"/>
    </source>
</evidence>
<dbReference type="AlphaFoldDB" id="A0A1G2CLE4"/>
<gene>
    <name evidence="1" type="ORF">A2946_03715</name>
</gene>
<comment type="caution">
    <text evidence="1">The sequence shown here is derived from an EMBL/GenBank/DDBJ whole genome shotgun (WGS) entry which is preliminary data.</text>
</comment>
<organism evidence="1 2">
    <name type="scientific">Candidatus Liptonbacteria bacterium RIFCSPLOWO2_01_FULL_53_13</name>
    <dbReference type="NCBI Taxonomy" id="1798651"/>
    <lineage>
        <taxon>Bacteria</taxon>
        <taxon>Candidatus Liptoniibacteriota</taxon>
    </lineage>
</organism>
<dbReference type="EMBL" id="MHLB01000019">
    <property type="protein sequence ID" value="OGZ02215.1"/>
    <property type="molecule type" value="Genomic_DNA"/>
</dbReference>